<feature type="transmembrane region" description="Helical" evidence="1">
    <location>
        <begin position="144"/>
        <end position="164"/>
    </location>
</feature>
<feature type="transmembrane region" description="Helical" evidence="1">
    <location>
        <begin position="60"/>
        <end position="80"/>
    </location>
</feature>
<evidence type="ECO:0000313" key="3">
    <source>
        <dbReference type="EMBL" id="MBF4691661.1"/>
    </source>
</evidence>
<keyword evidence="4" id="KW-1185">Reference proteome</keyword>
<feature type="transmembrane region" description="Helical" evidence="1">
    <location>
        <begin position="20"/>
        <end position="40"/>
    </location>
</feature>
<feature type="transmembrane region" description="Helical" evidence="1">
    <location>
        <begin position="271"/>
        <end position="292"/>
    </location>
</feature>
<dbReference type="RefSeq" id="WP_194699908.1">
    <property type="nucleotide sequence ID" value="NZ_JADKNH010000001.1"/>
</dbReference>
<sequence length="671" mass="77103">MKLKKSFYNSHVIRHDLTYFGWIGGIYIILLLLIGPIASLSGEERFANYMLRLLDFDAPLHLFTIVTIPIVLGLFQFKYLHNQLQISRVHNYPFSRYEWLGTKLVTGMFILLIPQMFFTLFVIVFYPSAGFIGNQLIHTPLEFLVLNCVYMLSLYFFSVLISIISGFTIAAALMTLIFFSVPYGILTLLFSNLELTLKGFYYNYSFMDKVILKLSPLTVLYEFSCKRISNMTYVSIGMFVFVFLFAIFFLYAKRKDESAGDVLAFEVLKPIFTVGVTICSVFVVGTYISVIYETEISLFAGYLIGGTLGYYISHIIVNKKINVFKKYAKGYGVMILCIVLFQGVIYFDIVGFESKVPDVGSIESVIFEPLYAPKDEHDRKVYSSIEDIETIREIHKKRIAEEVESKVGKKFYIQYNLKNGIKIKRQYIIEELRYKPIFNTLYSSEAYKKQTYDIFNLDPNAVSMVLIESNQFWNNREKIETTKDIDQLLSALKQDVMAASAEDLVFNRYDQAHIIFYDNRHNANVNVVALDEQELDNSVDLSGFDEVDSQAIIVDIPLNSKFSKTKSWLDEKGVLSNIALKPEAVSYIVLEEVGLRSSATTVIGEESKTVNVVEPEWIKDILEKMSYGEYFDDKEPYYVVGVGLKDKIDGMVYAYIQKKNLPQEVLDEFTH</sequence>
<gene>
    <name evidence="3" type="ORF">ISU02_00950</name>
</gene>
<keyword evidence="1" id="KW-0472">Membrane</keyword>
<feature type="transmembrane region" description="Helical" evidence="1">
    <location>
        <begin position="231"/>
        <end position="251"/>
    </location>
</feature>
<feature type="transmembrane region" description="Helical" evidence="1">
    <location>
        <begin position="329"/>
        <end position="347"/>
    </location>
</feature>
<proteinExistence type="predicted"/>
<feature type="transmembrane region" description="Helical" evidence="1">
    <location>
        <begin position="298"/>
        <end position="317"/>
    </location>
</feature>
<evidence type="ECO:0000259" key="2">
    <source>
        <dbReference type="Pfam" id="PF20047"/>
    </source>
</evidence>
<feature type="transmembrane region" description="Helical" evidence="1">
    <location>
        <begin position="100"/>
        <end position="124"/>
    </location>
</feature>
<name>A0ABR9ZMJ5_9FIRM</name>
<accession>A0ABR9ZMJ5</accession>
<evidence type="ECO:0000313" key="4">
    <source>
        <dbReference type="Proteomes" id="UP000614200"/>
    </source>
</evidence>
<feature type="domain" description="DUF6449" evidence="2">
    <location>
        <begin position="415"/>
        <end position="526"/>
    </location>
</feature>
<dbReference type="InterPro" id="IPR045611">
    <property type="entry name" value="DUF6449"/>
</dbReference>
<evidence type="ECO:0000256" key="1">
    <source>
        <dbReference type="SAM" id="Phobius"/>
    </source>
</evidence>
<reference evidence="3 4" key="1">
    <citation type="submission" date="2020-11" db="EMBL/GenBank/DDBJ databases">
        <title>Fusibacter basophilias sp. nov.</title>
        <authorList>
            <person name="Qiu D."/>
        </authorList>
    </citation>
    <scope>NUCLEOTIDE SEQUENCE [LARGE SCALE GENOMIC DNA]</scope>
    <source>
        <strain evidence="3 4">Q10-2</strain>
    </source>
</reference>
<dbReference type="Pfam" id="PF20047">
    <property type="entry name" value="DUF6449"/>
    <property type="match status" value="1"/>
</dbReference>
<comment type="caution">
    <text evidence="3">The sequence shown here is derived from an EMBL/GenBank/DDBJ whole genome shotgun (WGS) entry which is preliminary data.</text>
</comment>
<dbReference type="Proteomes" id="UP000614200">
    <property type="component" value="Unassembled WGS sequence"/>
</dbReference>
<keyword evidence="1" id="KW-1133">Transmembrane helix</keyword>
<protein>
    <submittedName>
        <fullName evidence="3">ABC transporter permease</fullName>
    </submittedName>
</protein>
<keyword evidence="1" id="KW-0812">Transmembrane</keyword>
<dbReference type="EMBL" id="JADKNH010000001">
    <property type="protein sequence ID" value="MBF4691661.1"/>
    <property type="molecule type" value="Genomic_DNA"/>
</dbReference>
<feature type="transmembrane region" description="Helical" evidence="1">
    <location>
        <begin position="171"/>
        <end position="190"/>
    </location>
</feature>
<organism evidence="3 4">
    <name type="scientific">Fusibacter ferrireducens</name>
    <dbReference type="NCBI Taxonomy" id="2785058"/>
    <lineage>
        <taxon>Bacteria</taxon>
        <taxon>Bacillati</taxon>
        <taxon>Bacillota</taxon>
        <taxon>Clostridia</taxon>
        <taxon>Eubacteriales</taxon>
        <taxon>Eubacteriales Family XII. Incertae Sedis</taxon>
        <taxon>Fusibacter</taxon>
    </lineage>
</organism>